<dbReference type="Pfam" id="PF11183">
    <property type="entry name" value="PmrD"/>
    <property type="match status" value="1"/>
</dbReference>
<reference evidence="2 5" key="2">
    <citation type="submission" date="2019-06" db="EMBL/GenBank/DDBJ databases">
        <title>Whole genome sequencing of XDR Enterobacter.</title>
        <authorList>
            <person name="Gnana Soundari P."/>
            <person name="Vijayakumar R."/>
            <person name="Krishnan P."/>
        </authorList>
    </citation>
    <scope>NUCLEOTIDE SEQUENCE [LARGE SCALE GENOMIC DNA]</scope>
    <source>
        <strain evidence="2 5">C126</strain>
    </source>
</reference>
<evidence type="ECO:0000313" key="3">
    <source>
        <dbReference type="EMBL" id="TYS17181.1"/>
    </source>
</evidence>
<organism evidence="2 5">
    <name type="scientific">Enterobacter hormaechei</name>
    <dbReference type="NCBI Taxonomy" id="158836"/>
    <lineage>
        <taxon>Bacteria</taxon>
        <taxon>Pseudomonadati</taxon>
        <taxon>Pseudomonadota</taxon>
        <taxon>Gammaproteobacteria</taxon>
        <taxon>Enterobacterales</taxon>
        <taxon>Enterobacteriaceae</taxon>
        <taxon>Enterobacter</taxon>
        <taxon>Enterobacter cloacae complex</taxon>
    </lineage>
</organism>
<dbReference type="EMBL" id="NMVR01000041">
    <property type="protein sequence ID" value="PJG37895.1"/>
    <property type="molecule type" value="Genomic_DNA"/>
</dbReference>
<dbReference type="EMBL" id="CP041054">
    <property type="protein sequence ID" value="QDE47269.1"/>
    <property type="molecule type" value="Genomic_DNA"/>
</dbReference>
<gene>
    <name evidence="2" type="primary">iraM</name>
    <name evidence="1" type="ORF">CGZ54_20480</name>
    <name evidence="2" type="ORF">EIN43_05945</name>
    <name evidence="3" type="ORF">FZC81_05635</name>
</gene>
<evidence type="ECO:0000313" key="4">
    <source>
        <dbReference type="Proteomes" id="UP000231328"/>
    </source>
</evidence>
<sequence>MLNLILSQLFNERGIAMSWRVISSVICPNTGIVYSSILGLKFLKLIIWYESDVYLYPGDRIYPTKNGVFINGVFKPISIYNISPYNEMLWSEIKNKMACPYNRNQQEEICTYAVHCNARKCPHGFTTNPLIVSTAKSRH</sequence>
<evidence type="ECO:0000313" key="2">
    <source>
        <dbReference type="EMBL" id="QDE47269.1"/>
    </source>
</evidence>
<dbReference type="Proteomes" id="UP000231328">
    <property type="component" value="Unassembled WGS sequence"/>
</dbReference>
<dbReference type="InterPro" id="IPR038679">
    <property type="entry name" value="PmrD_sf"/>
</dbReference>
<accession>A0A2G4WAC1</accession>
<reference evidence="1 4" key="1">
    <citation type="submission" date="2017-07" db="EMBL/GenBank/DDBJ databases">
        <title>Draft genome sequence of Enterobacter cloacae ST128, a clinical strain coproducing KPC-2 and NDM-1 carbapenemases.</title>
        <authorList>
            <person name="Li X."/>
        </authorList>
    </citation>
    <scope>NUCLEOTIDE SEQUENCE [LARGE SCALE GENOMIC DNA]</scope>
    <source>
        <strain evidence="1 4">HBY</strain>
    </source>
</reference>
<dbReference type="NCBIfam" id="NF007393">
    <property type="entry name" value="PRK09919.1"/>
    <property type="match status" value="1"/>
</dbReference>
<name>A0A2G4WAC1_9ENTR</name>
<evidence type="ECO:0000313" key="1">
    <source>
        <dbReference type="EMBL" id="PJG37895.1"/>
    </source>
</evidence>
<dbReference type="EMBL" id="VTDZ01000016">
    <property type="protein sequence ID" value="TYS17181.1"/>
    <property type="molecule type" value="Genomic_DNA"/>
</dbReference>
<reference evidence="3 6" key="3">
    <citation type="submission" date="2019-08" db="EMBL/GenBank/DDBJ databases">
        <title>Whole genome sequence analysis of bacterial isolates in patients.</title>
        <authorList>
            <person name="Jeong K.C."/>
        </authorList>
    </citation>
    <scope>NUCLEOTIDE SEQUENCE [LARGE SCALE GENOMIC DNA]</scope>
    <source>
        <strain evidence="3 6">KCJ3K342</strain>
    </source>
</reference>
<protein>
    <submittedName>
        <fullName evidence="2">Anti-adapter protein IraM</fullName>
    </submittedName>
    <submittedName>
        <fullName evidence="1">Lycopene biosynthesis protein</fullName>
    </submittedName>
</protein>
<dbReference type="InterPro" id="IPR044854">
    <property type="entry name" value="IraM/PmrD"/>
</dbReference>
<dbReference type="RefSeq" id="WP_058659747.1">
    <property type="nucleotide sequence ID" value="NZ_CABGMS010000003.1"/>
</dbReference>
<dbReference type="AlphaFoldDB" id="A0A2G4WAC1"/>
<dbReference type="Proteomes" id="UP000318237">
    <property type="component" value="Chromosome"/>
</dbReference>
<dbReference type="Gene3D" id="2.40.50.650">
    <property type="match status" value="1"/>
</dbReference>
<evidence type="ECO:0000313" key="6">
    <source>
        <dbReference type="Proteomes" id="UP000322612"/>
    </source>
</evidence>
<evidence type="ECO:0000313" key="5">
    <source>
        <dbReference type="Proteomes" id="UP000318237"/>
    </source>
</evidence>
<dbReference type="Proteomes" id="UP000322612">
    <property type="component" value="Unassembled WGS sequence"/>
</dbReference>
<proteinExistence type="predicted"/>